<dbReference type="Pfam" id="PF05705">
    <property type="entry name" value="DUF829"/>
    <property type="match status" value="1"/>
</dbReference>
<dbReference type="AlphaFoldDB" id="A0A7M7H1E8"/>
<dbReference type="RefSeq" id="XP_006568882.1">
    <property type="nucleotide sequence ID" value="XM_006568819.3"/>
</dbReference>
<name>A0A7M7H1E8_APIME</name>
<dbReference type="EnsemblMetazoa" id="XM_006568820">
    <property type="protein sequence ID" value="XP_006568883"/>
    <property type="gene ID" value="LOC552562"/>
</dbReference>
<proteinExistence type="predicted"/>
<dbReference type="OMA" id="YLEYHMK"/>
<protein>
    <submittedName>
        <fullName evidence="3 4">Transmembrane protein 53-A</fullName>
    </submittedName>
</protein>
<dbReference type="PANTHER" id="PTHR20908:SF1">
    <property type="entry name" value="LD15586P"/>
    <property type="match status" value="1"/>
</dbReference>
<evidence type="ECO:0000313" key="3">
    <source>
        <dbReference type="RefSeq" id="XP_006568882.1"/>
    </source>
</evidence>
<evidence type="ECO:0000313" key="1">
    <source>
        <dbReference type="EnsemblMetazoa" id="XP_006568883"/>
    </source>
</evidence>
<evidence type="ECO:0000313" key="2">
    <source>
        <dbReference type="Proteomes" id="UP000005203"/>
    </source>
</evidence>
<dbReference type="Proteomes" id="UP000005203">
    <property type="component" value="Linkage group LG2"/>
</dbReference>
<dbReference type="GO" id="GO:0017171">
    <property type="term" value="F:serine hydrolase activity"/>
    <property type="evidence" value="ECO:0007669"/>
    <property type="project" value="TreeGrafter"/>
</dbReference>
<dbReference type="KEGG" id="ame:552562"/>
<accession>A0A8B6Z5Y7</accession>
<dbReference type="EnsemblMetazoa" id="XM_006568819">
    <property type="protein sequence ID" value="XP_006568882"/>
    <property type="gene ID" value="LOC552562"/>
</dbReference>
<accession>A0A8B6Z5Y9</accession>
<accession>A0A7M7GWX4</accession>
<sequence length="316" mass="37193">MVVERVVLSTLTRIRLMSCIKPQLLQQKQNLTNFLLMCKLSSYRVTKNIEHILHDNQTRNDAIIQNFNNEKNRPLIILLSWLLPKHKHIMKFANLYVEQGFDIVILSITPWQLIWPTKGSRLVASDLLEFLIEHQNYQQIVLHGFSVGGYMWGEILDLIQSDYQKYNNVIERIVGQIWDSLADVTELSIGVPRAIFPNNKMLQNMFQKYLEYHMKAFYKQSTQYYIRSSQLFHTNLIHSPALFFVSKTDPVGSLSSNLRVKNQWDTVGIKTYIKVFEKSPHVGHYRKYPKEYVAELYTFLNKLPLIQYEKKMGAQF</sequence>
<accession>A0A7M7H1E8</accession>
<dbReference type="InterPro" id="IPR008547">
    <property type="entry name" value="DUF829_TMEM53"/>
</dbReference>
<reference evidence="1" key="1">
    <citation type="submission" date="2021-01" db="UniProtKB">
        <authorList>
            <consortium name="EnsemblMetazoa"/>
        </authorList>
    </citation>
    <scope>IDENTIFICATION</scope>
    <source>
        <strain evidence="1">DH4</strain>
    </source>
</reference>
<dbReference type="Gene3D" id="3.40.50.1820">
    <property type="entry name" value="alpha/beta hydrolase"/>
    <property type="match status" value="1"/>
</dbReference>
<evidence type="ECO:0000313" key="4">
    <source>
        <dbReference type="RefSeq" id="XP_006568883.1"/>
    </source>
</evidence>
<keyword evidence="3 4" id="KW-0472">Membrane</keyword>
<keyword evidence="2" id="KW-1185">Reference proteome</keyword>
<dbReference type="RefSeq" id="XP_006568883.1">
    <property type="nucleotide sequence ID" value="XM_006568820.3"/>
</dbReference>
<reference evidence="3 4" key="2">
    <citation type="submission" date="2025-04" db="UniProtKB">
        <authorList>
            <consortium name="RefSeq"/>
        </authorList>
    </citation>
    <scope>IDENTIFICATION</scope>
    <source>
        <strain evidence="3 4">DH4</strain>
        <tissue evidence="3 4">Whole body</tissue>
    </source>
</reference>
<keyword evidence="3 4" id="KW-0812">Transmembrane</keyword>
<organism evidence="1">
    <name type="scientific">Apis mellifera</name>
    <name type="common">Honeybee</name>
    <dbReference type="NCBI Taxonomy" id="7460"/>
    <lineage>
        <taxon>Eukaryota</taxon>
        <taxon>Metazoa</taxon>
        <taxon>Ecdysozoa</taxon>
        <taxon>Arthropoda</taxon>
        <taxon>Hexapoda</taxon>
        <taxon>Insecta</taxon>
        <taxon>Pterygota</taxon>
        <taxon>Neoptera</taxon>
        <taxon>Endopterygota</taxon>
        <taxon>Hymenoptera</taxon>
        <taxon>Apocrita</taxon>
        <taxon>Aculeata</taxon>
        <taxon>Apoidea</taxon>
        <taxon>Anthophila</taxon>
        <taxon>Apidae</taxon>
        <taxon>Apis</taxon>
    </lineage>
</organism>
<dbReference type="SUPFAM" id="SSF53474">
    <property type="entry name" value="alpha/beta-Hydrolases"/>
    <property type="match status" value="1"/>
</dbReference>
<dbReference type="PANTHER" id="PTHR20908">
    <property type="entry name" value="LD15586P"/>
    <property type="match status" value="1"/>
</dbReference>
<gene>
    <name evidence="1" type="primary">552562</name>
    <name evidence="3 4" type="synonym">LOC552562</name>
</gene>
<dbReference type="OrthoDB" id="77878at2759"/>
<dbReference type="InterPro" id="IPR029058">
    <property type="entry name" value="AB_hydrolase_fold"/>
</dbReference>